<name>A0A1V3WNX1_MYCKA</name>
<protein>
    <submittedName>
        <fullName evidence="3">Uncharacterized protein</fullName>
    </submittedName>
</protein>
<dbReference type="AlphaFoldDB" id="A0A1V3WNX1"/>
<dbReference type="Proteomes" id="UP000516380">
    <property type="component" value="Chromosome"/>
</dbReference>
<dbReference type="EMBL" id="MVBM01000007">
    <property type="protein sequence ID" value="OOK68663.1"/>
    <property type="molecule type" value="Genomic_DNA"/>
</dbReference>
<dbReference type="EMBL" id="AP023343">
    <property type="protein sequence ID" value="BCI91646.1"/>
    <property type="molecule type" value="Genomic_DNA"/>
</dbReference>
<evidence type="ECO:0000313" key="5">
    <source>
        <dbReference type="Proteomes" id="UP000188532"/>
    </source>
</evidence>
<evidence type="ECO:0000313" key="2">
    <source>
        <dbReference type="EMBL" id="BCI91646.1"/>
    </source>
</evidence>
<gene>
    <name evidence="4" type="ORF">BZL29_6336</name>
    <name evidence="3" type="ORF">BZL30_7215</name>
    <name evidence="2" type="ORF">NIIDMKKI_68520</name>
</gene>
<evidence type="ECO:0000313" key="6">
    <source>
        <dbReference type="Proteomes" id="UP000189229"/>
    </source>
</evidence>
<dbReference type="EMBL" id="MVBN01000007">
    <property type="protein sequence ID" value="OOK69954.1"/>
    <property type="molecule type" value="Genomic_DNA"/>
</dbReference>
<reference evidence="2 7" key="2">
    <citation type="submission" date="2020-07" db="EMBL/GenBank/DDBJ databases">
        <title>Mycobacterium kansasii (former subtype) with zoonotic potential isolated from diseased indoor pet cat, Japan.</title>
        <authorList>
            <person name="Fukano H."/>
            <person name="Terazono T."/>
            <person name="Hoshino Y."/>
        </authorList>
    </citation>
    <scope>NUCLEOTIDE SEQUENCE [LARGE SCALE GENOMIC DNA]</scope>
    <source>
        <strain evidence="2 7">Kuro-I</strain>
    </source>
</reference>
<proteinExistence type="predicted"/>
<feature type="compositionally biased region" description="Polar residues" evidence="1">
    <location>
        <begin position="1"/>
        <end position="11"/>
    </location>
</feature>
<evidence type="ECO:0000313" key="7">
    <source>
        <dbReference type="Proteomes" id="UP000516380"/>
    </source>
</evidence>
<dbReference type="GeneID" id="55863919"/>
<dbReference type="Proteomes" id="UP000188532">
    <property type="component" value="Unassembled WGS sequence"/>
</dbReference>
<dbReference type="Proteomes" id="UP000189229">
    <property type="component" value="Unassembled WGS sequence"/>
</dbReference>
<organism evidence="3 6">
    <name type="scientific">Mycobacterium kansasii</name>
    <dbReference type="NCBI Taxonomy" id="1768"/>
    <lineage>
        <taxon>Bacteria</taxon>
        <taxon>Bacillati</taxon>
        <taxon>Actinomycetota</taxon>
        <taxon>Actinomycetes</taxon>
        <taxon>Mycobacteriales</taxon>
        <taxon>Mycobacteriaceae</taxon>
        <taxon>Mycobacterium</taxon>
    </lineage>
</organism>
<feature type="region of interest" description="Disordered" evidence="1">
    <location>
        <begin position="1"/>
        <end position="20"/>
    </location>
</feature>
<evidence type="ECO:0000313" key="3">
    <source>
        <dbReference type="EMBL" id="OOK68663.1"/>
    </source>
</evidence>
<keyword evidence="7" id="KW-1185">Reference proteome</keyword>
<evidence type="ECO:0000256" key="1">
    <source>
        <dbReference type="SAM" id="MobiDB-lite"/>
    </source>
</evidence>
<sequence>MLRSLTTTQPDTAALPVGSFGADTGAGAALTATADPEDGTSSPTARSGVIEGVKAMEAVKIMEVQL</sequence>
<dbReference type="RefSeq" id="WP_023370170.1">
    <property type="nucleotide sequence ID" value="NZ_BLYZ01000003.1"/>
</dbReference>
<evidence type="ECO:0000313" key="4">
    <source>
        <dbReference type="EMBL" id="OOK69954.1"/>
    </source>
</evidence>
<reference evidence="5 6" key="1">
    <citation type="submission" date="2017-02" db="EMBL/GenBank/DDBJ databases">
        <title>Complete genome sequences of Mycobacterium kansasii strains isolated from rhesus macaques.</title>
        <authorList>
            <person name="Panda A."/>
            <person name="Nagaraj S."/>
            <person name="Zhao X."/>
            <person name="Tettelin H."/>
            <person name="Detolla L.J."/>
        </authorList>
    </citation>
    <scope>NUCLEOTIDE SEQUENCE [LARGE SCALE GENOMIC DNA]</scope>
    <source>
        <strain evidence="4 5">11-3469</strain>
        <strain evidence="3 6">11-3813</strain>
    </source>
</reference>
<accession>A0A1V3WNX1</accession>